<sequence>MSRNPASTKLRPGTPDLSINTRAASIGSVPVRGQAAVQSPFTLSARSPSSSPSPRSPVSPATRNRGYSLRRTLFHRNVEGSINSPDHGSVIELQEGAGSQSSQNVPLRQDSRASKKSVTTTISTVAPDDFDFIEPQVEQPKDKKTTLGLAALPNYESWIADKARHNTAYKQFKRVYTRARKFVLRIHDIPPSKDGRHIDLDPFRKTNLVDERTNKNFIANNIRSTRYNAWNFVPRQLFAQFSKLANFYFLCISILQLIPGLSTTGTFTTIVPLMFFVSLSIAKEGYDDLRRYRLDKAENKRDAKILHAYQPTATRLSTDEEISGTPNVGPIHWASTKWQDIRVGDVVKLNRDDAAPADLVVLQSSGPNGIAYVETMALDGETNLKSKQATASIQEICKSSHDIVNCQAKFVVEDPNLDLYNFEGRVTVNGKTSPLTSAEVIYRGSVLRNTPDAVGMVIYTGEECRIRMNANKNPRIKAPALQSIVNKIVLLVVIFVVALAIFNTVAYQIWDSLEDKSWYLTNAGVAFFPILASFIIMFNTLIPLSLYVSLEIVKVAQMYFFNDIDMYDPVSDTPCEARTSTINEELGQVSYVFSDKTGTLTDNMMKFRKISVAGTAWLHNLDIVDTGNAGPRMKKKRVKGKEKVEKPRKSLHSLRRKSSQMIRHGLEGESPERESPEREGVNETQRSVTWRSTARPARHQTEMLSTDLIRYIQRKPHTKFAKKARLFLLSIALCHTCLPEKKDNGEIDFQASSPDELALVRAAQELGFMVINRDVGTITLKIVPITPGGEEITEIYEVLDVIEFTSKRKRMSIIVRFPDQRLCMFCKGADSFVMQRLRLSSLANQKVGEVERRASKRKSLEAQHAIARRSEQFDRKSSIGRLSGTFGRKSMGSMGRSSFSMSGARQSSVGNGIGMQSPRDELDSWLSQRERDVDMDVVEDEAFYTPRPSTQLQRQSLAMSDARSSMILDDLDEMVEESLVADEPAVLERTFQHINDFATEGLRTLLYGHRFLNEQDYQGWKKIYLDATTSLVDRTELIEKAGDLIEQNLELTGATAIEDKLQKGVPEAIDKLRRANIKMWMLTGDKRETAINIGHSCRLIKDYSTVTVLDNEAGEVEQNIAAGIVDINSGHVAHSVVVVDGQTLSYILTSPPLSALFFDLAILVDSVICCRASPSQKALLVKAIRKRVKKSITLAIGDGANDIAMIQEAHVGIGIAGKEGLQAARVSDYSIGQFRFLVKLLLCHGRWNYIRTCKYTVATFWKEMLFYMTQALYQRYAGYTGTSLYESWSLSMFNTLFTSLPVIFIGIFEKDLAASTLLAVPELYTKGQRNGGFNFKLYLGWMFMGVAEAMVVWWTMWGLYGEVDFSRDSTLFAMGQLTFSSVVILITIKLQLLETHHKTYMPAISAFCSVGGWFLWNIILAGTYHNNIIYKVKGAFFDRFGRSLLWWTILLLIIAACTLFEIAVSAARKAYFPDDVDTFQALEQNPAIKRRLEEASANILQASWGYALEGQDGEAVKRARKIEEEQKAMEEQEREMQELLRTRTADEAQIQPSTQQAEGVRPRRHEEVQEMLKRGFGSVRRG</sequence>
<keyword evidence="9 16" id="KW-1133">Transmembrane helix</keyword>
<dbReference type="GO" id="GO:0006892">
    <property type="term" value="P:post-Golgi vesicle-mediated transport"/>
    <property type="evidence" value="ECO:0007669"/>
    <property type="project" value="TreeGrafter"/>
</dbReference>
<keyword evidence="5 14" id="KW-0547">Nucleotide-binding</keyword>
<dbReference type="PANTHER" id="PTHR24092:SF174">
    <property type="entry name" value="PHOSPHOLIPID-TRANSPORTING ATPASE DNF3-RELATED"/>
    <property type="match status" value="1"/>
</dbReference>
<dbReference type="EC" id="7.6.2.1" evidence="16"/>
<name>A0A6A6WL17_9PEZI</name>
<evidence type="ECO:0000313" key="20">
    <source>
        <dbReference type="EMBL" id="KAF2762871.1"/>
    </source>
</evidence>
<feature type="transmembrane region" description="Helical" evidence="16">
    <location>
        <begin position="530"/>
        <end position="550"/>
    </location>
</feature>
<feature type="binding site" evidence="15">
    <location>
        <position position="595"/>
    </location>
    <ligand>
        <name>Mg(2+)</name>
        <dbReference type="ChEBI" id="CHEBI:18420"/>
    </ligand>
</feature>
<keyword evidence="21" id="KW-1185">Reference proteome</keyword>
<dbReference type="GO" id="GO:0000287">
    <property type="term" value="F:magnesium ion binding"/>
    <property type="evidence" value="ECO:0007669"/>
    <property type="project" value="UniProtKB-UniRule"/>
</dbReference>
<dbReference type="SUPFAM" id="SSF81660">
    <property type="entry name" value="Metal cation-transporting ATPase, ATP-binding domain N"/>
    <property type="match status" value="1"/>
</dbReference>
<accession>A0A6A6WL17</accession>
<dbReference type="InterPro" id="IPR032631">
    <property type="entry name" value="P-type_ATPase_N"/>
</dbReference>
<evidence type="ECO:0000256" key="6">
    <source>
        <dbReference type="ARBA" id="ARBA00022840"/>
    </source>
</evidence>
<feature type="transmembrane region" description="Helical" evidence="16">
    <location>
        <begin position="1444"/>
        <end position="1464"/>
    </location>
</feature>
<feature type="domain" description="P-type ATPase N-terminal" evidence="18">
    <location>
        <begin position="211"/>
        <end position="270"/>
    </location>
</feature>
<evidence type="ECO:0000259" key="18">
    <source>
        <dbReference type="Pfam" id="PF16209"/>
    </source>
</evidence>
<evidence type="ECO:0000256" key="13">
    <source>
        <dbReference type="PIRSR" id="PIRSR606539-1"/>
    </source>
</evidence>
<dbReference type="OrthoDB" id="377733at2759"/>
<dbReference type="InterPro" id="IPR006539">
    <property type="entry name" value="P-type_ATPase_IV"/>
</dbReference>
<feature type="compositionally biased region" description="Basic and acidic residues" evidence="17">
    <location>
        <begin position="664"/>
        <end position="681"/>
    </location>
</feature>
<evidence type="ECO:0000256" key="8">
    <source>
        <dbReference type="ARBA" id="ARBA00022967"/>
    </source>
</evidence>
<keyword evidence="4 15" id="KW-0479">Metal-binding</keyword>
<evidence type="ECO:0000256" key="2">
    <source>
        <dbReference type="ARBA" id="ARBA00008109"/>
    </source>
</evidence>
<dbReference type="SUPFAM" id="SSF81653">
    <property type="entry name" value="Calcium ATPase, transduction domain A"/>
    <property type="match status" value="1"/>
</dbReference>
<evidence type="ECO:0000256" key="1">
    <source>
        <dbReference type="ARBA" id="ARBA00004141"/>
    </source>
</evidence>
<dbReference type="EMBL" id="ML996565">
    <property type="protein sequence ID" value="KAF2762871.1"/>
    <property type="molecule type" value="Genomic_DNA"/>
</dbReference>
<evidence type="ECO:0000256" key="9">
    <source>
        <dbReference type="ARBA" id="ARBA00022989"/>
    </source>
</evidence>
<evidence type="ECO:0000256" key="5">
    <source>
        <dbReference type="ARBA" id="ARBA00022741"/>
    </source>
</evidence>
<feature type="compositionally biased region" description="Low complexity" evidence="17">
    <location>
        <begin position="44"/>
        <end position="61"/>
    </location>
</feature>
<evidence type="ECO:0000256" key="12">
    <source>
        <dbReference type="ARBA" id="ARBA00049128"/>
    </source>
</evidence>
<feature type="region of interest" description="Disordered" evidence="17">
    <location>
        <begin position="628"/>
        <end position="698"/>
    </location>
</feature>
<evidence type="ECO:0000313" key="21">
    <source>
        <dbReference type="Proteomes" id="UP000799437"/>
    </source>
</evidence>
<feature type="compositionally biased region" description="Basic residues" evidence="17">
    <location>
        <begin position="649"/>
        <end position="658"/>
    </location>
</feature>
<feature type="binding site" evidence="14">
    <location>
        <position position="1177"/>
    </location>
    <ligand>
        <name>ATP</name>
        <dbReference type="ChEBI" id="CHEBI:30616"/>
    </ligand>
</feature>
<dbReference type="SUPFAM" id="SSF56784">
    <property type="entry name" value="HAD-like"/>
    <property type="match status" value="1"/>
</dbReference>
<dbReference type="Gene3D" id="3.40.1110.10">
    <property type="entry name" value="Calcium-transporting ATPase, cytoplasmic domain N"/>
    <property type="match status" value="1"/>
</dbReference>
<dbReference type="SUPFAM" id="SSF81665">
    <property type="entry name" value="Calcium ATPase, transmembrane domain M"/>
    <property type="match status" value="1"/>
</dbReference>
<feature type="region of interest" description="Disordered" evidence="17">
    <location>
        <begin position="1"/>
        <end position="68"/>
    </location>
</feature>
<keyword evidence="8 16" id="KW-1278">Translocase</keyword>
<feature type="binding site" evidence="14">
    <location>
        <position position="756"/>
    </location>
    <ligand>
        <name>ATP</name>
        <dbReference type="ChEBI" id="CHEBI:30616"/>
    </ligand>
</feature>
<evidence type="ECO:0000259" key="19">
    <source>
        <dbReference type="Pfam" id="PF16212"/>
    </source>
</evidence>
<feature type="compositionally biased region" description="Basic and acidic residues" evidence="17">
    <location>
        <begin position="868"/>
        <end position="877"/>
    </location>
</feature>
<dbReference type="FunFam" id="3.40.50.1000:FF:000172">
    <property type="entry name" value="Phospholipid-transporting ATPase"/>
    <property type="match status" value="1"/>
</dbReference>
<dbReference type="GO" id="GO:0005802">
    <property type="term" value="C:trans-Golgi network"/>
    <property type="evidence" value="ECO:0007669"/>
    <property type="project" value="TreeGrafter"/>
</dbReference>
<dbReference type="Pfam" id="PF16212">
    <property type="entry name" value="PhoLip_ATPase_C"/>
    <property type="match status" value="1"/>
</dbReference>
<evidence type="ECO:0000256" key="15">
    <source>
        <dbReference type="PIRSR" id="PIRSR606539-3"/>
    </source>
</evidence>
<dbReference type="InterPro" id="IPR018303">
    <property type="entry name" value="ATPase_P-typ_P_site"/>
</dbReference>
<dbReference type="NCBIfam" id="TIGR01494">
    <property type="entry name" value="ATPase_P-type"/>
    <property type="match status" value="1"/>
</dbReference>
<dbReference type="Proteomes" id="UP000799437">
    <property type="component" value="Unassembled WGS sequence"/>
</dbReference>
<dbReference type="GO" id="GO:0016887">
    <property type="term" value="F:ATP hydrolysis activity"/>
    <property type="evidence" value="ECO:0007669"/>
    <property type="project" value="InterPro"/>
</dbReference>
<dbReference type="Pfam" id="PF16209">
    <property type="entry name" value="PhoLip_ATPase_N"/>
    <property type="match status" value="1"/>
</dbReference>
<feature type="binding site" evidence="15">
    <location>
        <position position="1198"/>
    </location>
    <ligand>
        <name>Mg(2+)</name>
        <dbReference type="ChEBI" id="CHEBI:18420"/>
    </ligand>
</feature>
<dbReference type="GO" id="GO:0005524">
    <property type="term" value="F:ATP binding"/>
    <property type="evidence" value="ECO:0007669"/>
    <property type="project" value="UniProtKB-UniRule"/>
</dbReference>
<dbReference type="InterPro" id="IPR032630">
    <property type="entry name" value="P_typ_ATPase_c"/>
</dbReference>
<feature type="binding site" evidence="14">
    <location>
        <position position="1003"/>
    </location>
    <ligand>
        <name>ATP</name>
        <dbReference type="ChEBI" id="CHEBI:30616"/>
    </ligand>
</feature>
<dbReference type="NCBIfam" id="TIGR01652">
    <property type="entry name" value="ATPase-Plipid"/>
    <property type="match status" value="2"/>
</dbReference>
<comment type="subcellular location">
    <subcellularLocation>
        <location evidence="1 16">Membrane</location>
        <topology evidence="1 16">Multi-pass membrane protein</topology>
    </subcellularLocation>
</comment>
<dbReference type="InterPro" id="IPR023299">
    <property type="entry name" value="ATPase_P-typ_cyto_dom_N"/>
</dbReference>
<feature type="transmembrane region" description="Helical" evidence="16">
    <location>
        <begin position="1369"/>
        <end position="1388"/>
    </location>
</feature>
<feature type="transmembrane region" description="Helical" evidence="16">
    <location>
        <begin position="1400"/>
        <end position="1424"/>
    </location>
</feature>
<dbReference type="PRINTS" id="PR00119">
    <property type="entry name" value="CATATPASE"/>
</dbReference>
<dbReference type="InterPro" id="IPR023298">
    <property type="entry name" value="ATPase_P-typ_TM_dom_sf"/>
</dbReference>
<evidence type="ECO:0000256" key="4">
    <source>
        <dbReference type="ARBA" id="ARBA00022723"/>
    </source>
</evidence>
<evidence type="ECO:0000256" key="17">
    <source>
        <dbReference type="SAM" id="MobiDB-lite"/>
    </source>
</evidence>
<dbReference type="Pfam" id="PF13246">
    <property type="entry name" value="Cation_ATPase"/>
    <property type="match status" value="1"/>
</dbReference>
<dbReference type="Pfam" id="PF00702">
    <property type="entry name" value="Hydrolase"/>
    <property type="match status" value="1"/>
</dbReference>
<feature type="transmembrane region" description="Helical" evidence="16">
    <location>
        <begin position="267"/>
        <end position="286"/>
    </location>
</feature>
<dbReference type="InterPro" id="IPR008250">
    <property type="entry name" value="ATPase_P-typ_transduc_dom_A_sf"/>
</dbReference>
<comment type="similarity">
    <text evidence="2 16">Belongs to the cation transport ATPase (P-type) (TC 3.A.3) family. Type IV subfamily.</text>
</comment>
<dbReference type="GO" id="GO:0140326">
    <property type="term" value="F:ATPase-coupled intramembrane lipid transporter activity"/>
    <property type="evidence" value="ECO:0007669"/>
    <property type="project" value="UniProtKB-EC"/>
</dbReference>
<dbReference type="FunFam" id="3.40.1110.10:FF:000090">
    <property type="entry name" value="Phospholipid-transporting ATPase"/>
    <property type="match status" value="1"/>
</dbReference>
<dbReference type="GO" id="GO:0045332">
    <property type="term" value="P:phospholipid translocation"/>
    <property type="evidence" value="ECO:0007669"/>
    <property type="project" value="TreeGrafter"/>
</dbReference>
<feature type="compositionally biased region" description="Low complexity" evidence="17">
    <location>
        <begin position="886"/>
        <end position="903"/>
    </location>
</feature>
<reference evidence="20" key="1">
    <citation type="journal article" date="2020" name="Stud. Mycol.">
        <title>101 Dothideomycetes genomes: a test case for predicting lifestyles and emergence of pathogens.</title>
        <authorList>
            <person name="Haridas S."/>
            <person name="Albert R."/>
            <person name="Binder M."/>
            <person name="Bloem J."/>
            <person name="Labutti K."/>
            <person name="Salamov A."/>
            <person name="Andreopoulos B."/>
            <person name="Baker S."/>
            <person name="Barry K."/>
            <person name="Bills G."/>
            <person name="Bluhm B."/>
            <person name="Cannon C."/>
            <person name="Castanera R."/>
            <person name="Culley D."/>
            <person name="Daum C."/>
            <person name="Ezra D."/>
            <person name="Gonzalez J."/>
            <person name="Henrissat B."/>
            <person name="Kuo A."/>
            <person name="Liang C."/>
            <person name="Lipzen A."/>
            <person name="Lutzoni F."/>
            <person name="Magnuson J."/>
            <person name="Mondo S."/>
            <person name="Nolan M."/>
            <person name="Ohm R."/>
            <person name="Pangilinan J."/>
            <person name="Park H.-J."/>
            <person name="Ramirez L."/>
            <person name="Alfaro M."/>
            <person name="Sun H."/>
            <person name="Tritt A."/>
            <person name="Yoshinaga Y."/>
            <person name="Zwiers L.-H."/>
            <person name="Turgeon B."/>
            <person name="Goodwin S."/>
            <person name="Spatafora J."/>
            <person name="Crous P."/>
            <person name="Grigoriev I."/>
        </authorList>
    </citation>
    <scope>NUCLEOTIDE SEQUENCE</scope>
    <source>
        <strain evidence="20">CBS 121739</strain>
    </source>
</reference>
<feature type="binding site" evidence="14">
    <location>
        <position position="1171"/>
    </location>
    <ligand>
        <name>ATP</name>
        <dbReference type="ChEBI" id="CHEBI:30616"/>
    </ligand>
</feature>
<proteinExistence type="inferred from homology"/>
<feature type="binding site" evidence="14">
    <location>
        <position position="597"/>
    </location>
    <ligand>
        <name>ATP</name>
        <dbReference type="ChEBI" id="CHEBI:30616"/>
    </ligand>
</feature>
<dbReference type="PROSITE" id="PS00154">
    <property type="entry name" value="ATPASE_E1_E2"/>
    <property type="match status" value="1"/>
</dbReference>
<feature type="domain" description="P-type ATPase C-terminal" evidence="19">
    <location>
        <begin position="1224"/>
        <end position="1473"/>
    </location>
</feature>
<keyword evidence="3 16" id="KW-0812">Transmembrane</keyword>
<feature type="region of interest" description="Disordered" evidence="17">
    <location>
        <begin position="95"/>
        <end position="120"/>
    </location>
</feature>
<feature type="compositionally biased region" description="Polar residues" evidence="17">
    <location>
        <begin position="682"/>
        <end position="692"/>
    </location>
</feature>
<feature type="compositionally biased region" description="Polar residues" evidence="17">
    <location>
        <begin position="97"/>
        <end position="106"/>
    </location>
</feature>
<evidence type="ECO:0000256" key="3">
    <source>
        <dbReference type="ARBA" id="ARBA00022692"/>
    </source>
</evidence>
<feature type="transmembrane region" description="Helical" evidence="16">
    <location>
        <begin position="1337"/>
        <end position="1357"/>
    </location>
</feature>
<dbReference type="InterPro" id="IPR036412">
    <property type="entry name" value="HAD-like_sf"/>
</dbReference>
<protein>
    <recommendedName>
        <fullName evidence="16">Phospholipid-transporting ATPase</fullName>
        <ecNumber evidence="16">7.6.2.1</ecNumber>
    </recommendedName>
</protein>
<dbReference type="Gene3D" id="3.40.50.1000">
    <property type="entry name" value="HAD superfamily/HAD-like"/>
    <property type="match status" value="1"/>
</dbReference>
<feature type="region of interest" description="Disordered" evidence="17">
    <location>
        <begin position="853"/>
        <end position="919"/>
    </location>
</feature>
<dbReference type="GO" id="GO:0032456">
    <property type="term" value="P:endocytic recycling"/>
    <property type="evidence" value="ECO:0007669"/>
    <property type="project" value="TreeGrafter"/>
</dbReference>
<feature type="binding site" evidence="14">
    <location>
        <position position="1202"/>
    </location>
    <ligand>
        <name>ATP</name>
        <dbReference type="ChEBI" id="CHEBI:30616"/>
    </ligand>
</feature>
<feature type="active site" description="4-aspartylphosphate intermediate" evidence="13">
    <location>
        <position position="595"/>
    </location>
</feature>
<feature type="binding site" evidence="14">
    <location>
        <position position="827"/>
    </location>
    <ligand>
        <name>ATP</name>
        <dbReference type="ChEBI" id="CHEBI:30616"/>
    </ligand>
</feature>
<dbReference type="Gene3D" id="2.70.150.10">
    <property type="entry name" value="Calcium-transporting ATPase, cytoplasmic transduction domain A"/>
    <property type="match status" value="1"/>
</dbReference>
<feature type="binding site" evidence="14">
    <location>
        <position position="595"/>
    </location>
    <ligand>
        <name>ATP</name>
        <dbReference type="ChEBI" id="CHEBI:30616"/>
    </ligand>
</feature>
<dbReference type="GeneID" id="54482653"/>
<keyword evidence="7 15" id="KW-0460">Magnesium</keyword>
<comment type="catalytic activity">
    <reaction evidence="11 16">
        <text>ATP + H2O + phospholipidSide 1 = ADP + phosphate + phospholipidSide 2.</text>
        <dbReference type="EC" id="7.6.2.1"/>
    </reaction>
</comment>
<evidence type="ECO:0000256" key="11">
    <source>
        <dbReference type="ARBA" id="ARBA00034036"/>
    </source>
</evidence>
<feature type="binding site" evidence="15">
    <location>
        <position position="597"/>
    </location>
    <ligand>
        <name>Mg(2+)</name>
        <dbReference type="ChEBI" id="CHEBI:18420"/>
    </ligand>
</feature>
<feature type="binding site" evidence="14">
    <location>
        <position position="1083"/>
    </location>
    <ligand>
        <name>ATP</name>
        <dbReference type="ChEBI" id="CHEBI:30616"/>
    </ligand>
</feature>
<comment type="cofactor">
    <cofactor evidence="15">
        <name>Mg(2+)</name>
        <dbReference type="ChEBI" id="CHEBI:18420"/>
    </cofactor>
</comment>
<evidence type="ECO:0000256" key="16">
    <source>
        <dbReference type="RuleBase" id="RU362033"/>
    </source>
</evidence>
<feature type="region of interest" description="Disordered" evidence="17">
    <location>
        <begin position="1542"/>
        <end position="1566"/>
    </location>
</feature>
<dbReference type="PANTHER" id="PTHR24092">
    <property type="entry name" value="PROBABLE PHOSPHOLIPID-TRANSPORTING ATPASE"/>
    <property type="match status" value="1"/>
</dbReference>
<feature type="binding site" evidence="14">
    <location>
        <position position="1085"/>
    </location>
    <ligand>
        <name>ATP</name>
        <dbReference type="ChEBI" id="CHEBI:30616"/>
    </ligand>
</feature>
<feature type="binding site" evidence="14">
    <location>
        <position position="1201"/>
    </location>
    <ligand>
        <name>ATP</name>
        <dbReference type="ChEBI" id="CHEBI:30616"/>
    </ligand>
</feature>
<feature type="binding site" evidence="14">
    <location>
        <position position="596"/>
    </location>
    <ligand>
        <name>ATP</name>
        <dbReference type="ChEBI" id="CHEBI:30616"/>
    </ligand>
</feature>
<feature type="transmembrane region" description="Helical" evidence="16">
    <location>
        <begin position="488"/>
        <end position="510"/>
    </location>
</feature>
<feature type="binding site" evidence="15">
    <location>
        <position position="1202"/>
    </location>
    <ligand>
        <name>Mg(2+)</name>
        <dbReference type="ChEBI" id="CHEBI:18420"/>
    </ligand>
</feature>
<feature type="binding site" evidence="14">
    <location>
        <position position="804"/>
    </location>
    <ligand>
        <name>ATP</name>
        <dbReference type="ChEBI" id="CHEBI:30616"/>
    </ligand>
</feature>
<dbReference type="InterPro" id="IPR023214">
    <property type="entry name" value="HAD_sf"/>
</dbReference>
<organism evidence="20 21">
    <name type="scientific">Pseudovirgaria hyperparasitica</name>
    <dbReference type="NCBI Taxonomy" id="470096"/>
    <lineage>
        <taxon>Eukaryota</taxon>
        <taxon>Fungi</taxon>
        <taxon>Dikarya</taxon>
        <taxon>Ascomycota</taxon>
        <taxon>Pezizomycotina</taxon>
        <taxon>Dothideomycetes</taxon>
        <taxon>Dothideomycetes incertae sedis</taxon>
        <taxon>Acrospermales</taxon>
        <taxon>Acrospermaceae</taxon>
        <taxon>Pseudovirgaria</taxon>
    </lineage>
</organism>
<keyword evidence="10 16" id="KW-0472">Membrane</keyword>
<gene>
    <name evidence="20" type="ORF">EJ05DRAFT_433248</name>
</gene>
<keyword evidence="6 14" id="KW-0067">ATP-binding</keyword>
<dbReference type="GO" id="GO:0005886">
    <property type="term" value="C:plasma membrane"/>
    <property type="evidence" value="ECO:0007669"/>
    <property type="project" value="TreeGrafter"/>
</dbReference>
<evidence type="ECO:0000256" key="7">
    <source>
        <dbReference type="ARBA" id="ARBA00022842"/>
    </source>
</evidence>
<dbReference type="RefSeq" id="XP_033605322.1">
    <property type="nucleotide sequence ID" value="XM_033741599.1"/>
</dbReference>
<evidence type="ECO:0000256" key="14">
    <source>
        <dbReference type="PIRSR" id="PIRSR606539-2"/>
    </source>
</evidence>
<dbReference type="InterPro" id="IPR001757">
    <property type="entry name" value="P_typ_ATPase"/>
</dbReference>
<comment type="catalytic activity">
    <reaction evidence="12">
        <text>a 1,2-diacyl-sn-glycero-3-phosphoethanolamine(out) + ATP + H2O = a 1,2-diacyl-sn-glycero-3-phosphoethanolamine(in) + ADP + phosphate + H(+)</text>
        <dbReference type="Rhea" id="RHEA:66132"/>
        <dbReference type="ChEBI" id="CHEBI:15377"/>
        <dbReference type="ChEBI" id="CHEBI:15378"/>
        <dbReference type="ChEBI" id="CHEBI:30616"/>
        <dbReference type="ChEBI" id="CHEBI:43474"/>
        <dbReference type="ChEBI" id="CHEBI:64612"/>
        <dbReference type="ChEBI" id="CHEBI:456216"/>
    </reaction>
    <physiologicalReaction direction="left-to-right" evidence="12">
        <dbReference type="Rhea" id="RHEA:66133"/>
    </physiologicalReaction>
</comment>
<evidence type="ECO:0000256" key="10">
    <source>
        <dbReference type="ARBA" id="ARBA00023136"/>
    </source>
</evidence>
<feature type="binding site" evidence="14">
    <location>
        <position position="1084"/>
    </location>
    <ligand>
        <name>ATP</name>
        <dbReference type="ChEBI" id="CHEBI:30616"/>
    </ligand>
</feature>